<keyword evidence="10 12" id="KW-0472">Membrane</keyword>
<keyword evidence="8 12" id="KW-1133">Transmembrane helix</keyword>
<dbReference type="Gene3D" id="1.20.58.340">
    <property type="entry name" value="Magnesium transport protein CorA, transmembrane region"/>
    <property type="match status" value="2"/>
</dbReference>
<evidence type="ECO:0000256" key="9">
    <source>
        <dbReference type="ARBA" id="ARBA00023065"/>
    </source>
</evidence>
<dbReference type="SUPFAM" id="SSF143865">
    <property type="entry name" value="CorA soluble domain-like"/>
    <property type="match status" value="1"/>
</dbReference>
<evidence type="ECO:0000256" key="3">
    <source>
        <dbReference type="ARBA" id="ARBA00022448"/>
    </source>
</evidence>
<comment type="similarity">
    <text evidence="2">Belongs to the CorA metal ion transporter (MIT) (TC 1.A.35) family.</text>
</comment>
<dbReference type="EMBL" id="VCPC01000001">
    <property type="protein sequence ID" value="TMV15089.1"/>
    <property type="molecule type" value="Genomic_DNA"/>
</dbReference>
<evidence type="ECO:0000256" key="2">
    <source>
        <dbReference type="ARBA" id="ARBA00009765"/>
    </source>
</evidence>
<keyword evidence="11" id="KW-0175">Coiled coil</keyword>
<evidence type="ECO:0000256" key="6">
    <source>
        <dbReference type="ARBA" id="ARBA00022692"/>
    </source>
</evidence>
<evidence type="ECO:0000256" key="5">
    <source>
        <dbReference type="ARBA" id="ARBA00022519"/>
    </source>
</evidence>
<comment type="subcellular location">
    <subcellularLocation>
        <location evidence="1">Cell membrane</location>
        <topology evidence="1">Multi-pass membrane protein</topology>
    </subcellularLocation>
</comment>
<feature type="transmembrane region" description="Helical" evidence="12">
    <location>
        <begin position="262"/>
        <end position="283"/>
    </location>
</feature>
<keyword evidence="3" id="KW-0813">Transport</keyword>
<sequence>MAIRLAHRCDGTGGAEEIDPQGQTAAQLSQGEGFVWLHLERPAPDEPDWLHQSGLDALVTEVLDAPETRPRCATHGDGVLMNLRGVNLSEGAEPEDMVSLRIWATQGLVVTVQRRRIRAVEDVAEALTRRAAPQDSGELIARIALRLADRAEPIVADLNERIDDLETELEDNGRVPSRAELAEVRRVSIMLRRYMFPQRDALSTLEIEDMDWMMHGARERVREATERVTRLAESLDAIRDRAEVVHDQIMDMRAEASNRQMLVLSVVAAIFLPLGLLTGLLGINVGGVPGAAQPMAFWVVCALLLVIGAGQVWLFRHLGLIGRDRG</sequence>
<feature type="transmembrane region" description="Helical" evidence="12">
    <location>
        <begin position="295"/>
        <end position="315"/>
    </location>
</feature>
<comment type="caution">
    <text evidence="13">The sequence shown here is derived from an EMBL/GenBank/DDBJ whole genome shotgun (WGS) entry which is preliminary data.</text>
</comment>
<dbReference type="PANTHER" id="PTHR46494">
    <property type="entry name" value="CORA FAMILY METAL ION TRANSPORTER (EUROFUNG)"/>
    <property type="match status" value="1"/>
</dbReference>
<accession>A0ABY2XDN5</accession>
<keyword evidence="4" id="KW-1003">Cell membrane</keyword>
<keyword evidence="9" id="KW-0406">Ion transport</keyword>
<evidence type="ECO:0000256" key="4">
    <source>
        <dbReference type="ARBA" id="ARBA00022475"/>
    </source>
</evidence>
<dbReference type="InterPro" id="IPR045863">
    <property type="entry name" value="CorA_TM1_TM2"/>
</dbReference>
<protein>
    <submittedName>
        <fullName evidence="13">Zinc transporter ZntB</fullName>
    </submittedName>
</protein>
<evidence type="ECO:0000256" key="1">
    <source>
        <dbReference type="ARBA" id="ARBA00004651"/>
    </source>
</evidence>
<evidence type="ECO:0000313" key="13">
    <source>
        <dbReference type="EMBL" id="TMV15089.1"/>
    </source>
</evidence>
<dbReference type="Pfam" id="PF01544">
    <property type="entry name" value="CorA"/>
    <property type="match status" value="1"/>
</dbReference>
<dbReference type="Proteomes" id="UP001191082">
    <property type="component" value="Unassembled WGS sequence"/>
</dbReference>
<reference evidence="13 14" key="1">
    <citation type="submission" date="2019-05" db="EMBL/GenBank/DDBJ databases">
        <title>Marivita sp. nov. isolated from sea sediment.</title>
        <authorList>
            <person name="Kim W."/>
        </authorList>
    </citation>
    <scope>NUCLEOTIDE SEQUENCE [LARGE SCALE GENOMIC DNA]</scope>
    <source>
        <strain evidence="13 14">CAU 1492</strain>
    </source>
</reference>
<dbReference type="InterPro" id="IPR002523">
    <property type="entry name" value="MgTranspt_CorA/ZnTranspt_ZntB"/>
</dbReference>
<dbReference type="Gene3D" id="3.30.460.20">
    <property type="entry name" value="CorA soluble domain-like"/>
    <property type="match status" value="1"/>
</dbReference>
<name>A0ABY2XDN5_9RHOB</name>
<feature type="coiled-coil region" evidence="11">
    <location>
        <begin position="214"/>
        <end position="241"/>
    </location>
</feature>
<evidence type="ECO:0000256" key="12">
    <source>
        <dbReference type="SAM" id="Phobius"/>
    </source>
</evidence>
<dbReference type="SUPFAM" id="SSF144083">
    <property type="entry name" value="Magnesium transport protein CorA, transmembrane region"/>
    <property type="match status" value="1"/>
</dbReference>
<keyword evidence="7" id="KW-0862">Zinc</keyword>
<evidence type="ECO:0000256" key="10">
    <source>
        <dbReference type="ARBA" id="ARBA00023136"/>
    </source>
</evidence>
<dbReference type="InterPro" id="IPR045861">
    <property type="entry name" value="CorA_cytoplasmic_dom"/>
</dbReference>
<evidence type="ECO:0000256" key="8">
    <source>
        <dbReference type="ARBA" id="ARBA00022989"/>
    </source>
</evidence>
<evidence type="ECO:0000256" key="7">
    <source>
        <dbReference type="ARBA" id="ARBA00022833"/>
    </source>
</evidence>
<keyword evidence="5" id="KW-0997">Cell inner membrane</keyword>
<proteinExistence type="inferred from homology"/>
<evidence type="ECO:0000256" key="11">
    <source>
        <dbReference type="SAM" id="Coils"/>
    </source>
</evidence>
<dbReference type="RefSeq" id="WP_138862437.1">
    <property type="nucleotide sequence ID" value="NZ_VCPC01000001.1"/>
</dbReference>
<keyword evidence="6 12" id="KW-0812">Transmembrane</keyword>
<dbReference type="CDD" id="cd12833">
    <property type="entry name" value="ZntB-like_1"/>
    <property type="match status" value="1"/>
</dbReference>
<dbReference type="PANTHER" id="PTHR46494:SF3">
    <property type="entry name" value="ZINC TRANSPORT PROTEIN ZNTB"/>
    <property type="match status" value="1"/>
</dbReference>
<organism evidence="13 14">
    <name type="scientific">Arenibacterium halophilum</name>
    <dbReference type="NCBI Taxonomy" id="2583821"/>
    <lineage>
        <taxon>Bacteria</taxon>
        <taxon>Pseudomonadati</taxon>
        <taxon>Pseudomonadota</taxon>
        <taxon>Alphaproteobacteria</taxon>
        <taxon>Rhodobacterales</taxon>
        <taxon>Paracoccaceae</taxon>
        <taxon>Arenibacterium</taxon>
    </lineage>
</organism>
<keyword evidence="14" id="KW-1185">Reference proteome</keyword>
<evidence type="ECO:0000313" key="14">
    <source>
        <dbReference type="Proteomes" id="UP001191082"/>
    </source>
</evidence>
<gene>
    <name evidence="13" type="ORF">FGK64_03735</name>
</gene>